<dbReference type="Proteomes" id="UP000184016">
    <property type="component" value="Unassembled WGS sequence"/>
</dbReference>
<dbReference type="EMBL" id="FRAF01000014">
    <property type="protein sequence ID" value="SHK46429.1"/>
    <property type="molecule type" value="Genomic_DNA"/>
</dbReference>
<dbReference type="AlphaFoldDB" id="A0A1M6SP64"/>
<accession>A0A1M6SP64</accession>
<evidence type="ECO:0000256" key="1">
    <source>
        <dbReference type="SAM" id="MobiDB-lite"/>
    </source>
</evidence>
<sequence>MRGVQWLRLVPLFIAAASIGVGVYTSEHQSKETSPVSSAWLQKVGQISAQSSSPQLSDPSPEKHASLHSRSTTNARFDTKRVSKAAQKQVNVKHHATTISSLSNSSVVGSNQNSTQQQKSKNSVSTRSGSDSSSISGASSVSATQHTSTPEQSSSSSEQSHPYGEFTLIVSKFEHVIAQKEIPIVPDENLMQYTEQNFQVQTAYGGGFVVSINGIRSQWTGVPVSQRKPYDWFLYINGQEAPVGALQIIPKAGDVDVWDYHKWNPATGQG</sequence>
<evidence type="ECO:0000259" key="2">
    <source>
        <dbReference type="Pfam" id="PF14478"/>
    </source>
</evidence>
<dbReference type="Pfam" id="PF14478">
    <property type="entry name" value="DUF4430"/>
    <property type="match status" value="1"/>
</dbReference>
<proteinExistence type="predicted"/>
<dbReference type="RefSeq" id="WP_072874307.1">
    <property type="nucleotide sequence ID" value="NZ_FRAF01000014.1"/>
</dbReference>
<name>A0A1M6SP64_9BACL</name>
<organism evidence="3 4">
    <name type="scientific">Alicyclobacillus tolerans</name>
    <dbReference type="NCBI Taxonomy" id="90970"/>
    <lineage>
        <taxon>Bacteria</taxon>
        <taxon>Bacillati</taxon>
        <taxon>Bacillota</taxon>
        <taxon>Bacilli</taxon>
        <taxon>Bacillales</taxon>
        <taxon>Alicyclobacillaceae</taxon>
        <taxon>Alicyclobacillus</taxon>
    </lineage>
</organism>
<reference evidence="4" key="1">
    <citation type="submission" date="2016-11" db="EMBL/GenBank/DDBJ databases">
        <authorList>
            <person name="Varghese N."/>
            <person name="Submissions S."/>
        </authorList>
    </citation>
    <scope>NUCLEOTIDE SEQUENCE [LARGE SCALE GENOMIC DNA]</scope>
    <source>
        <strain evidence="4">USBA-503</strain>
    </source>
</reference>
<dbReference type="Gene3D" id="2.170.130.30">
    <property type="match status" value="1"/>
</dbReference>
<dbReference type="STRING" id="1830138.SAMN05443507_11443"/>
<feature type="region of interest" description="Disordered" evidence="1">
    <location>
        <begin position="47"/>
        <end position="161"/>
    </location>
</feature>
<dbReference type="InterPro" id="IPR027954">
    <property type="entry name" value="Transcobalamin-like_C"/>
</dbReference>
<evidence type="ECO:0000313" key="3">
    <source>
        <dbReference type="EMBL" id="SHK46429.1"/>
    </source>
</evidence>
<protein>
    <recommendedName>
        <fullName evidence="2">Transcobalamin-like C-terminal domain-containing protein</fullName>
    </recommendedName>
</protein>
<evidence type="ECO:0000313" key="4">
    <source>
        <dbReference type="Proteomes" id="UP000184016"/>
    </source>
</evidence>
<gene>
    <name evidence="3" type="ORF">SAMN05443507_11443</name>
</gene>
<feature type="compositionally biased region" description="Low complexity" evidence="1">
    <location>
        <begin position="100"/>
        <end position="161"/>
    </location>
</feature>
<keyword evidence="4" id="KW-1185">Reference proteome</keyword>
<feature type="domain" description="Transcobalamin-like C-terminal" evidence="2">
    <location>
        <begin position="187"/>
        <end position="262"/>
    </location>
</feature>
<feature type="compositionally biased region" description="Low complexity" evidence="1">
    <location>
        <begin position="47"/>
        <end position="59"/>
    </location>
</feature>